<dbReference type="Proteomes" id="UP001314170">
    <property type="component" value="Unassembled WGS sequence"/>
</dbReference>
<dbReference type="EC" id="2.8.2.-" evidence="3"/>
<dbReference type="SUPFAM" id="SSF52540">
    <property type="entry name" value="P-loop containing nucleoside triphosphate hydrolases"/>
    <property type="match status" value="1"/>
</dbReference>
<evidence type="ECO:0000256" key="2">
    <source>
        <dbReference type="ARBA" id="ARBA00022679"/>
    </source>
</evidence>
<organism evidence="5 6">
    <name type="scientific">Dovyalis caffra</name>
    <dbReference type="NCBI Taxonomy" id="77055"/>
    <lineage>
        <taxon>Eukaryota</taxon>
        <taxon>Viridiplantae</taxon>
        <taxon>Streptophyta</taxon>
        <taxon>Embryophyta</taxon>
        <taxon>Tracheophyta</taxon>
        <taxon>Spermatophyta</taxon>
        <taxon>Magnoliopsida</taxon>
        <taxon>eudicotyledons</taxon>
        <taxon>Gunneridae</taxon>
        <taxon>Pentapetalae</taxon>
        <taxon>rosids</taxon>
        <taxon>fabids</taxon>
        <taxon>Malpighiales</taxon>
        <taxon>Salicaceae</taxon>
        <taxon>Flacourtieae</taxon>
        <taxon>Dovyalis</taxon>
    </lineage>
</organism>
<proteinExistence type="inferred from homology"/>
<name>A0AAV1SVB8_9ROSI</name>
<comment type="similarity">
    <text evidence="1 3">Belongs to the sulfotransferase 1 family.</text>
</comment>
<dbReference type="GO" id="GO:0008146">
    <property type="term" value="F:sulfotransferase activity"/>
    <property type="evidence" value="ECO:0007669"/>
    <property type="project" value="InterPro"/>
</dbReference>
<reference evidence="5 6" key="1">
    <citation type="submission" date="2024-01" db="EMBL/GenBank/DDBJ databases">
        <authorList>
            <person name="Waweru B."/>
        </authorList>
    </citation>
    <scope>NUCLEOTIDE SEQUENCE [LARGE SCALE GENOMIC DNA]</scope>
</reference>
<evidence type="ECO:0000256" key="3">
    <source>
        <dbReference type="RuleBase" id="RU361155"/>
    </source>
</evidence>
<accession>A0AAV1SVB8</accession>
<feature type="domain" description="Sulfotransferase" evidence="4">
    <location>
        <begin position="63"/>
        <end position="319"/>
    </location>
</feature>
<dbReference type="Gene3D" id="3.40.50.300">
    <property type="entry name" value="P-loop containing nucleotide triphosphate hydrolases"/>
    <property type="match status" value="1"/>
</dbReference>
<evidence type="ECO:0000259" key="4">
    <source>
        <dbReference type="Pfam" id="PF00685"/>
    </source>
</evidence>
<dbReference type="PANTHER" id="PTHR11783">
    <property type="entry name" value="SULFOTRANSFERASE SULT"/>
    <property type="match status" value="1"/>
</dbReference>
<gene>
    <name evidence="5" type="ORF">DCAF_LOCUS27447</name>
</gene>
<keyword evidence="6" id="KW-1185">Reference proteome</keyword>
<comment type="caution">
    <text evidence="5">The sequence shown here is derived from an EMBL/GenBank/DDBJ whole genome shotgun (WGS) entry which is preliminary data.</text>
</comment>
<dbReference type="AlphaFoldDB" id="A0AAV1SVB8"/>
<protein>
    <recommendedName>
        <fullName evidence="3">Sulfotransferase</fullName>
        <ecNumber evidence="3">2.8.2.-</ecNumber>
    </recommendedName>
</protein>
<evidence type="ECO:0000313" key="6">
    <source>
        <dbReference type="Proteomes" id="UP001314170"/>
    </source>
</evidence>
<dbReference type="EMBL" id="CAWUPB010001197">
    <property type="protein sequence ID" value="CAK7357163.1"/>
    <property type="molecule type" value="Genomic_DNA"/>
</dbReference>
<dbReference type="InterPro" id="IPR000863">
    <property type="entry name" value="Sulfotransferase_dom"/>
</dbReference>
<keyword evidence="2 3" id="KW-0808">Transferase</keyword>
<evidence type="ECO:0000313" key="5">
    <source>
        <dbReference type="EMBL" id="CAK7357163.1"/>
    </source>
</evidence>
<dbReference type="Pfam" id="PF00685">
    <property type="entry name" value="Sulfotransfer_1"/>
    <property type="match status" value="1"/>
</dbReference>
<dbReference type="InterPro" id="IPR027417">
    <property type="entry name" value="P-loop_NTPase"/>
</dbReference>
<sequence length="334" mass="37952">MERRETTDQEAEQMDVESQDLVQNLPTEIGMGGNILYQYQGFWCPKLSINGMMLFQQHFEAQKTDIILASIPKSGTTWLKALAYTIVNRSHYSLEESPLFTNGPHGVVPFLEFDFSSENQFQELDKLAKPRIFGTHSPYMALPCSVKDSAARIVYVCRNPLDMFISYWKFSGNIRKENEKHLSLEDAFDKFCQGVHGYGPFWDHLSGYWKASTETPDKVLFLKYEDMKKNSVFHIKKLADFLGFPFSVDEEKQGLMEEISRVCSFESMKNYEATKSGTGPLGIPASAFLRKGKVGDSLNYLTPSMVGRVENLIQKKLQVSGLSFCMSDKLQNGV</sequence>
<evidence type="ECO:0000256" key="1">
    <source>
        <dbReference type="ARBA" id="ARBA00005771"/>
    </source>
</evidence>